<dbReference type="InterPro" id="IPR052967">
    <property type="entry name" value="Stress_Response_Assoc"/>
</dbReference>
<dbReference type="InterPro" id="IPR027275">
    <property type="entry name" value="PRC-brl_dom"/>
</dbReference>
<evidence type="ECO:0000313" key="5">
    <source>
        <dbReference type="EMBL" id="MEE6261433.1"/>
    </source>
</evidence>
<feature type="region of interest" description="Disordered" evidence="1">
    <location>
        <begin position="103"/>
        <end position="125"/>
    </location>
</feature>
<feature type="region of interest" description="Disordered" evidence="1">
    <location>
        <begin position="210"/>
        <end position="243"/>
    </location>
</feature>
<dbReference type="PANTHER" id="PTHR38463">
    <property type="entry name" value="STRESS RESPONSE PROTEIN YSNF"/>
    <property type="match status" value="1"/>
</dbReference>
<dbReference type="Gene3D" id="3.90.50.10">
    <property type="entry name" value="Photosynthetic Reaction Center, subunit H, domain 2"/>
    <property type="match status" value="1"/>
</dbReference>
<evidence type="ECO:0000313" key="4">
    <source>
        <dbReference type="EMBL" id="MEE6256947.1"/>
    </source>
</evidence>
<evidence type="ECO:0000256" key="1">
    <source>
        <dbReference type="SAM" id="MobiDB-lite"/>
    </source>
</evidence>
<evidence type="ECO:0000259" key="3">
    <source>
        <dbReference type="Pfam" id="PF09557"/>
    </source>
</evidence>
<dbReference type="PANTHER" id="PTHR38463:SF1">
    <property type="entry name" value="STRESS RESPONSE PROTEIN YSNF"/>
    <property type="match status" value="1"/>
</dbReference>
<dbReference type="SUPFAM" id="SSF50346">
    <property type="entry name" value="PRC-barrel domain"/>
    <property type="match status" value="1"/>
</dbReference>
<organism evidence="5 6">
    <name type="scientific">Plantactinospora sonchi</name>
    <dbReference type="NCBI Taxonomy" id="1544735"/>
    <lineage>
        <taxon>Bacteria</taxon>
        <taxon>Bacillati</taxon>
        <taxon>Actinomycetota</taxon>
        <taxon>Actinomycetes</taxon>
        <taxon>Micromonosporales</taxon>
        <taxon>Micromonosporaceae</taxon>
        <taxon>Plantactinospora</taxon>
    </lineage>
</organism>
<dbReference type="InterPro" id="IPR019060">
    <property type="entry name" value="DUF2382"/>
</dbReference>
<feature type="domain" description="DUF2382" evidence="3">
    <location>
        <begin position="122"/>
        <end position="231"/>
    </location>
</feature>
<proteinExistence type="predicted"/>
<name>A0ABU7RY23_9ACTN</name>
<accession>A0ABU7RY23</accession>
<dbReference type="InterPro" id="IPR014747">
    <property type="entry name" value="Bac_photo_RC_H_C"/>
</dbReference>
<evidence type="ECO:0000313" key="6">
    <source>
        <dbReference type="Proteomes" id="UP001332243"/>
    </source>
</evidence>
<gene>
    <name evidence="4" type="ORF">V1633_00405</name>
    <name evidence="5" type="ORF">V1633_23400</name>
</gene>
<dbReference type="Pfam" id="PF05239">
    <property type="entry name" value="PRC"/>
    <property type="match status" value="1"/>
</dbReference>
<feature type="compositionally biased region" description="Polar residues" evidence="1">
    <location>
        <begin position="106"/>
        <end position="117"/>
    </location>
</feature>
<feature type="domain" description="PRC-barrel" evidence="2">
    <location>
        <begin position="3"/>
        <end position="75"/>
    </location>
</feature>
<protein>
    <submittedName>
        <fullName evidence="5">PRC and DUF2382 domain-containing protein</fullName>
    </submittedName>
</protein>
<dbReference type="Pfam" id="PF09557">
    <property type="entry name" value="DUF2382"/>
    <property type="match status" value="1"/>
</dbReference>
<dbReference type="EMBL" id="JAZGQK010000021">
    <property type="protein sequence ID" value="MEE6261433.1"/>
    <property type="molecule type" value="Genomic_DNA"/>
</dbReference>
<comment type="caution">
    <text evidence="5">The sequence shown here is derived from an EMBL/GenBank/DDBJ whole genome shotgun (WGS) entry which is preliminary data.</text>
</comment>
<dbReference type="InterPro" id="IPR011033">
    <property type="entry name" value="PRC_barrel-like_sf"/>
</dbReference>
<dbReference type="EMBL" id="JAZGQK010000001">
    <property type="protein sequence ID" value="MEE6256947.1"/>
    <property type="molecule type" value="Genomic_DNA"/>
</dbReference>
<dbReference type="Proteomes" id="UP001332243">
    <property type="component" value="Unassembled WGS sequence"/>
</dbReference>
<sequence>MRMNQEQVNSLYGRRVHDRTGTKVGNIGNVWADAAGEPSWISVKTGLFGRRESMVPLQNVKMGQDDLTVPYDKDMVTNAPHVEASVDEPLKTDEIGQLYAYYGINQGPQPDGRTTATGREEMTRSEERLRVGKESQPAGTARLRKYVVSENVHTTVPIEHDEVWVEREPVTADARGGTRPEIGEAEREMVLTAERPVVSKERVPVERVRMSEDRVTEEQSIDEPVRRERIEAEMPENRRRGRR</sequence>
<evidence type="ECO:0000259" key="2">
    <source>
        <dbReference type="Pfam" id="PF05239"/>
    </source>
</evidence>
<dbReference type="RefSeq" id="WP_331212058.1">
    <property type="nucleotide sequence ID" value="NZ_JAZGQK010000001.1"/>
</dbReference>
<keyword evidence="6" id="KW-1185">Reference proteome</keyword>
<reference evidence="5 6" key="1">
    <citation type="submission" date="2024-01" db="EMBL/GenBank/DDBJ databases">
        <title>Genome insights into Plantactinospora sonchi sp. nov.</title>
        <authorList>
            <person name="Wang L."/>
        </authorList>
    </citation>
    <scope>NUCLEOTIDE SEQUENCE [LARGE SCALE GENOMIC DNA]</scope>
    <source>
        <strain evidence="5 6">NEAU-QY2</strain>
    </source>
</reference>